<evidence type="ECO:0000259" key="3">
    <source>
        <dbReference type="Pfam" id="PF00881"/>
    </source>
</evidence>
<evidence type="ECO:0000256" key="1">
    <source>
        <dbReference type="ARBA" id="ARBA00007118"/>
    </source>
</evidence>
<dbReference type="Proteomes" id="UP000824071">
    <property type="component" value="Unassembled WGS sequence"/>
</dbReference>
<dbReference type="InterPro" id="IPR000415">
    <property type="entry name" value="Nitroreductase-like"/>
</dbReference>
<organism evidence="4 5">
    <name type="scientific">Candidatus Fimenecus excrementigallinarum</name>
    <dbReference type="NCBI Taxonomy" id="2840816"/>
    <lineage>
        <taxon>Bacteria</taxon>
        <taxon>Bacillati</taxon>
        <taxon>Bacillota</taxon>
        <taxon>Clostridia</taxon>
        <taxon>Candidatus Fimenecus</taxon>
    </lineage>
</organism>
<dbReference type="PANTHER" id="PTHR43673">
    <property type="entry name" value="NAD(P)H NITROREDUCTASE YDGI-RELATED"/>
    <property type="match status" value="1"/>
</dbReference>
<feature type="domain" description="Nitroreductase" evidence="3">
    <location>
        <begin position="9"/>
        <end position="155"/>
    </location>
</feature>
<comment type="similarity">
    <text evidence="1">Belongs to the nitroreductase family.</text>
</comment>
<reference evidence="4" key="1">
    <citation type="submission" date="2020-10" db="EMBL/GenBank/DDBJ databases">
        <authorList>
            <person name="Gilroy R."/>
        </authorList>
    </citation>
    <scope>NUCLEOTIDE SEQUENCE</scope>
    <source>
        <strain evidence="4">ChiGjej1B1-19959</strain>
    </source>
</reference>
<evidence type="ECO:0000256" key="2">
    <source>
        <dbReference type="ARBA" id="ARBA00023002"/>
    </source>
</evidence>
<reference evidence="4" key="2">
    <citation type="journal article" date="2021" name="PeerJ">
        <title>Extensive microbial diversity within the chicken gut microbiome revealed by metagenomics and culture.</title>
        <authorList>
            <person name="Gilroy R."/>
            <person name="Ravi A."/>
            <person name="Getino M."/>
            <person name="Pursley I."/>
            <person name="Horton D.L."/>
            <person name="Alikhan N.F."/>
            <person name="Baker D."/>
            <person name="Gharbi K."/>
            <person name="Hall N."/>
            <person name="Watson M."/>
            <person name="Adriaenssens E.M."/>
            <person name="Foster-Nyarko E."/>
            <person name="Jarju S."/>
            <person name="Secka A."/>
            <person name="Antonio M."/>
            <person name="Oren A."/>
            <person name="Chaudhuri R.R."/>
            <person name="La Ragione R."/>
            <person name="Hildebrand F."/>
            <person name="Pallen M.J."/>
        </authorList>
    </citation>
    <scope>NUCLEOTIDE SEQUENCE</scope>
    <source>
        <strain evidence="4">ChiGjej1B1-19959</strain>
    </source>
</reference>
<accession>A0A9D1LDH9</accession>
<evidence type="ECO:0000313" key="4">
    <source>
        <dbReference type="EMBL" id="HIU35530.1"/>
    </source>
</evidence>
<dbReference type="SUPFAM" id="SSF55469">
    <property type="entry name" value="FMN-dependent nitroreductase-like"/>
    <property type="match status" value="1"/>
</dbReference>
<dbReference type="PANTHER" id="PTHR43673:SF10">
    <property type="entry name" value="NADH DEHYDROGENASE_NAD(P)H NITROREDUCTASE XCC3605-RELATED"/>
    <property type="match status" value="1"/>
</dbReference>
<dbReference type="InterPro" id="IPR029479">
    <property type="entry name" value="Nitroreductase"/>
</dbReference>
<dbReference type="AlphaFoldDB" id="A0A9D1LDH9"/>
<gene>
    <name evidence="4" type="ORF">IAC53_02855</name>
</gene>
<sequence length="178" mass="19136">MESFLELERRRQSCRRYDPRAVEPEKLEALAEAVRLSPSACNSQPWRVIFVTGASAAPVRAAVQPGGSNPFAEGCPAFAVLVEEPAVLKPAVAEKFGSQAFAQIDLGIATAHYCLAATDLGLSTCVLGMIDEAVLQTALGVPQTHRIRLVIATGYAERGAAIREKTRKPLSEIAEFRS</sequence>
<protein>
    <submittedName>
        <fullName evidence="4">Nitroreductase family protein</fullName>
    </submittedName>
</protein>
<evidence type="ECO:0000313" key="5">
    <source>
        <dbReference type="Proteomes" id="UP000824071"/>
    </source>
</evidence>
<dbReference type="Pfam" id="PF00881">
    <property type="entry name" value="Nitroreductase"/>
    <property type="match status" value="1"/>
</dbReference>
<dbReference type="Gene3D" id="3.40.109.10">
    <property type="entry name" value="NADH Oxidase"/>
    <property type="match status" value="1"/>
</dbReference>
<name>A0A9D1LDH9_9FIRM</name>
<comment type="caution">
    <text evidence="4">The sequence shown here is derived from an EMBL/GenBank/DDBJ whole genome shotgun (WGS) entry which is preliminary data.</text>
</comment>
<dbReference type="EMBL" id="DVMW01000024">
    <property type="protein sequence ID" value="HIU35530.1"/>
    <property type="molecule type" value="Genomic_DNA"/>
</dbReference>
<dbReference type="GO" id="GO:0016491">
    <property type="term" value="F:oxidoreductase activity"/>
    <property type="evidence" value="ECO:0007669"/>
    <property type="project" value="UniProtKB-KW"/>
</dbReference>
<keyword evidence="2" id="KW-0560">Oxidoreductase</keyword>
<proteinExistence type="inferred from homology"/>